<feature type="transmembrane region" description="Helical" evidence="7">
    <location>
        <begin position="215"/>
        <end position="233"/>
    </location>
</feature>
<dbReference type="SMART" id="SM00387">
    <property type="entry name" value="HATPase_c"/>
    <property type="match status" value="1"/>
</dbReference>
<dbReference type="Pfam" id="PF02518">
    <property type="entry name" value="HATPase_c"/>
    <property type="match status" value="1"/>
</dbReference>
<feature type="transmembrane region" description="Helical" evidence="7">
    <location>
        <begin position="239"/>
        <end position="258"/>
    </location>
</feature>
<dbReference type="EMBL" id="HBEP01029119">
    <property type="protein sequence ID" value="CAD8502091.1"/>
    <property type="molecule type" value="Transcribed_RNA"/>
</dbReference>
<evidence type="ECO:0000256" key="1">
    <source>
        <dbReference type="ARBA" id="ARBA00000085"/>
    </source>
</evidence>
<dbReference type="Gene3D" id="3.40.50.2300">
    <property type="match status" value="1"/>
</dbReference>
<dbReference type="PANTHER" id="PTHR43047">
    <property type="entry name" value="TWO-COMPONENT HISTIDINE PROTEIN KINASE"/>
    <property type="match status" value="1"/>
</dbReference>
<dbReference type="InterPro" id="IPR036890">
    <property type="entry name" value="HATPase_C_sf"/>
</dbReference>
<keyword evidence="7" id="KW-1133">Transmembrane helix</keyword>
<keyword evidence="7" id="KW-0812">Transmembrane</keyword>
<dbReference type="InterPro" id="IPR011006">
    <property type="entry name" value="CheY-like_superfamily"/>
</dbReference>
<keyword evidence="7" id="KW-0472">Membrane</keyword>
<feature type="transmembrane region" description="Helical" evidence="7">
    <location>
        <begin position="322"/>
        <end position="340"/>
    </location>
</feature>
<dbReference type="PROSITE" id="PS50109">
    <property type="entry name" value="HIS_KIN"/>
    <property type="match status" value="1"/>
</dbReference>
<dbReference type="Gene3D" id="3.30.565.10">
    <property type="entry name" value="Histidine kinase-like ATPase, C-terminal domain"/>
    <property type="match status" value="1"/>
</dbReference>
<dbReference type="PANTHER" id="PTHR43047:SF69">
    <property type="entry name" value="HISTIDINE KINASE CONTAINING CHEY-HOMOLOGOUS RECEIVER DOMAIN-RELATED"/>
    <property type="match status" value="1"/>
</dbReference>
<feature type="region of interest" description="Disordered" evidence="6">
    <location>
        <begin position="725"/>
        <end position="744"/>
    </location>
</feature>
<dbReference type="InterPro" id="IPR001789">
    <property type="entry name" value="Sig_transdc_resp-reg_receiver"/>
</dbReference>
<comment type="catalytic activity">
    <reaction evidence="1">
        <text>ATP + protein L-histidine = ADP + protein N-phospho-L-histidine.</text>
        <dbReference type="EC" id="2.7.13.3"/>
    </reaction>
</comment>
<evidence type="ECO:0000313" key="10">
    <source>
        <dbReference type="EMBL" id="CAD8502091.1"/>
    </source>
</evidence>
<sequence>MKLHQLLFGGALLLCVVFISRVLLQQDQLGSSTKRPSASSASLERSIASLVQQQKRVETRLEVLASGLAKLKLPPRSRTLQAEAAMPAVTEAAAPVPAAAAAAEVAQLTERLSAAEATKQEVRFSDMSDISWPDSSFVSDPESMESVLGQGRTSYPTAGQATLIKGARRWSEELTLFQPWRSHTLTGLSKDCISHWKDSNEAEFRDEMYHSAFKWRVFMMSSLAFSVCLMVLVDPCLTVLGVLAFPFMLVLLSTQLPAQRMVDRRRGRQLGQKAIILLCVAFACSCVPLAFLASKGQALTWNKSCCAFDAASASLRRDPLSVLNLFLGPCFLFIGLMVTFMTVNTKCFVMMVTGCLIPACTAYLQLALNLPVVNNVSPVPSALLGAWFMIGCFGGGATIGCMYVVLQRRAAIKTAYELHLAHKKNARITERVEQVEKARGFDRELMMAMTFHEVRNPLNGTVGHLRLAKQLVAGMRGGDVIGGGSESEGGGGALGALEEEIDQSIVATDIAVQYLGTLATLHGALTGSRKLALAPTELTKLIRSAAAVVRPQMQPGVELRVEVPEAKMHVMMDEIMLMQVLLNLMQNAARFTTQGFVCVRCAVEPAAGGGLSANFAVLDSGSGMSDATKATLFDLYSSVGGIGIGMFLSGKLLSLLGSKIEVQSPWRSDGPGAAFYFGIDMESAPALASLLVPSSGRLSLSEDSPDSVTMALVQQPFADGRHVQGPAKVPGAGVPQPGQAAPDDPPKFEANLRVLVADDALMNRRLLRRAFTSYFGQDWSVTEATSAEEAVSLAKETEFALIVMDEIFAPGLEAMRGSAAITHIRAHEERTGTARRAVIVSCTGNVSSPVDPNRSGADLVWGKPMPNFTNNEMQNELAPQLAASLARA</sequence>
<evidence type="ECO:0000259" key="9">
    <source>
        <dbReference type="PROSITE" id="PS50110"/>
    </source>
</evidence>
<proteinExistence type="predicted"/>
<evidence type="ECO:0000256" key="5">
    <source>
        <dbReference type="PROSITE-ProRule" id="PRU00169"/>
    </source>
</evidence>
<feature type="transmembrane region" description="Helical" evidence="7">
    <location>
        <begin position="347"/>
        <end position="366"/>
    </location>
</feature>
<feature type="modified residue" description="4-aspartylphosphate" evidence="5">
    <location>
        <position position="805"/>
    </location>
</feature>
<evidence type="ECO:0000256" key="4">
    <source>
        <dbReference type="ARBA" id="ARBA00022777"/>
    </source>
</evidence>
<gene>
    <name evidence="10" type="ORF">PANT1444_LOCUS16507</name>
</gene>
<evidence type="ECO:0000256" key="3">
    <source>
        <dbReference type="ARBA" id="ARBA00022679"/>
    </source>
</evidence>
<dbReference type="InterPro" id="IPR003594">
    <property type="entry name" value="HATPase_dom"/>
</dbReference>
<evidence type="ECO:0000256" key="2">
    <source>
        <dbReference type="ARBA" id="ARBA00012438"/>
    </source>
</evidence>
<name>A0A7S0F466_9EUKA</name>
<dbReference type="SUPFAM" id="SSF52172">
    <property type="entry name" value="CheY-like"/>
    <property type="match status" value="1"/>
</dbReference>
<dbReference type="PROSITE" id="PS50110">
    <property type="entry name" value="RESPONSE_REGULATORY"/>
    <property type="match status" value="1"/>
</dbReference>
<dbReference type="AlphaFoldDB" id="A0A7S0F466"/>
<evidence type="ECO:0000256" key="7">
    <source>
        <dbReference type="SAM" id="Phobius"/>
    </source>
</evidence>
<dbReference type="InterPro" id="IPR005467">
    <property type="entry name" value="His_kinase_dom"/>
</dbReference>
<dbReference type="GO" id="GO:0005886">
    <property type="term" value="C:plasma membrane"/>
    <property type="evidence" value="ECO:0007669"/>
    <property type="project" value="TreeGrafter"/>
</dbReference>
<feature type="transmembrane region" description="Helical" evidence="7">
    <location>
        <begin position="270"/>
        <end position="293"/>
    </location>
</feature>
<evidence type="ECO:0000256" key="6">
    <source>
        <dbReference type="SAM" id="MobiDB-lite"/>
    </source>
</evidence>
<protein>
    <recommendedName>
        <fullName evidence="2">histidine kinase</fullName>
        <ecNumber evidence="2">2.7.13.3</ecNumber>
    </recommendedName>
</protein>
<feature type="domain" description="Response regulatory" evidence="9">
    <location>
        <begin position="753"/>
        <end position="878"/>
    </location>
</feature>
<feature type="transmembrane region" description="Helical" evidence="7">
    <location>
        <begin position="6"/>
        <end position="24"/>
    </location>
</feature>
<keyword evidence="3" id="KW-0808">Transferase</keyword>
<accession>A0A7S0F466</accession>
<dbReference type="SUPFAM" id="SSF55874">
    <property type="entry name" value="ATPase domain of HSP90 chaperone/DNA topoisomerase II/histidine kinase"/>
    <property type="match status" value="1"/>
</dbReference>
<feature type="domain" description="Histidine kinase" evidence="8">
    <location>
        <begin position="449"/>
        <end position="683"/>
    </location>
</feature>
<dbReference type="GO" id="GO:0009927">
    <property type="term" value="F:histidine phosphotransfer kinase activity"/>
    <property type="evidence" value="ECO:0007669"/>
    <property type="project" value="TreeGrafter"/>
</dbReference>
<reference evidence="10" key="1">
    <citation type="submission" date="2021-01" db="EMBL/GenBank/DDBJ databases">
        <authorList>
            <person name="Corre E."/>
            <person name="Pelletier E."/>
            <person name="Niang G."/>
            <person name="Scheremetjew M."/>
            <person name="Finn R."/>
            <person name="Kale V."/>
            <person name="Holt S."/>
            <person name="Cochrane G."/>
            <person name="Meng A."/>
            <person name="Brown T."/>
            <person name="Cohen L."/>
        </authorList>
    </citation>
    <scope>NUCLEOTIDE SEQUENCE</scope>
    <source>
        <strain evidence="10">CCMP1374</strain>
    </source>
</reference>
<dbReference type="GO" id="GO:0000155">
    <property type="term" value="F:phosphorelay sensor kinase activity"/>
    <property type="evidence" value="ECO:0007669"/>
    <property type="project" value="TreeGrafter"/>
</dbReference>
<feature type="transmembrane region" description="Helical" evidence="7">
    <location>
        <begin position="386"/>
        <end position="406"/>
    </location>
</feature>
<evidence type="ECO:0000259" key="8">
    <source>
        <dbReference type="PROSITE" id="PS50109"/>
    </source>
</evidence>
<dbReference type="EC" id="2.7.13.3" evidence="2"/>
<keyword evidence="5" id="KW-0597">Phosphoprotein</keyword>
<organism evidence="10">
    <name type="scientific">Phaeocystis antarctica</name>
    <dbReference type="NCBI Taxonomy" id="33657"/>
    <lineage>
        <taxon>Eukaryota</taxon>
        <taxon>Haptista</taxon>
        <taxon>Haptophyta</taxon>
        <taxon>Prymnesiophyceae</taxon>
        <taxon>Phaeocystales</taxon>
        <taxon>Phaeocystaceae</taxon>
        <taxon>Phaeocystis</taxon>
    </lineage>
</organism>
<keyword evidence="4" id="KW-0418">Kinase</keyword>